<keyword evidence="3" id="KW-0805">Transcription regulation</keyword>
<evidence type="ECO:0000256" key="4">
    <source>
        <dbReference type="ARBA" id="ARBA00023125"/>
    </source>
</evidence>
<protein>
    <recommendedName>
        <fullName evidence="8">DUF1778 domain-containing protein</fullName>
    </recommendedName>
</protein>
<evidence type="ECO:0008006" key="8">
    <source>
        <dbReference type="Google" id="ProtNLM"/>
    </source>
</evidence>
<dbReference type="GO" id="GO:0006355">
    <property type="term" value="P:regulation of DNA-templated transcription"/>
    <property type="evidence" value="ECO:0007669"/>
    <property type="project" value="InterPro"/>
</dbReference>
<dbReference type="AlphaFoldDB" id="A0A212K7J5"/>
<reference evidence="7" key="1">
    <citation type="submission" date="2016-04" db="EMBL/GenBank/DDBJ databases">
        <authorList>
            <person name="Evans L.H."/>
            <person name="Alamgir A."/>
            <person name="Owens N."/>
            <person name="Weber N.D."/>
            <person name="Virtaneva K."/>
            <person name="Barbian K."/>
            <person name="Babar A."/>
            <person name="Rosenke K."/>
        </authorList>
    </citation>
    <scope>NUCLEOTIDE SEQUENCE</scope>
    <source>
        <strain evidence="7">86</strain>
    </source>
</reference>
<keyword evidence="5" id="KW-0804">Transcription</keyword>
<evidence type="ECO:0000256" key="6">
    <source>
        <dbReference type="ARBA" id="ARBA00049988"/>
    </source>
</evidence>
<dbReference type="Gene3D" id="1.20.5.780">
    <property type="entry name" value="Single helix bin"/>
    <property type="match status" value="1"/>
</dbReference>
<dbReference type="SUPFAM" id="SSF47598">
    <property type="entry name" value="Ribbon-helix-helix"/>
    <property type="match status" value="1"/>
</dbReference>
<dbReference type="Pfam" id="PF08681">
    <property type="entry name" value="TacA1"/>
    <property type="match status" value="1"/>
</dbReference>
<keyword evidence="2" id="KW-1277">Toxin-antitoxin system</keyword>
<dbReference type="PANTHER" id="PTHR35401">
    <property type="entry name" value="COPG FAMILY HELIX-TURN-HELIX PROTEIN-RELATED-RELATED"/>
    <property type="match status" value="1"/>
</dbReference>
<organism evidence="7">
    <name type="scientific">uncultured delta proteobacterium</name>
    <dbReference type="NCBI Taxonomy" id="34034"/>
    <lineage>
        <taxon>Bacteria</taxon>
        <taxon>Deltaproteobacteria</taxon>
        <taxon>environmental samples</taxon>
    </lineage>
</organism>
<dbReference type="GO" id="GO:0003677">
    <property type="term" value="F:DNA binding"/>
    <property type="evidence" value="ECO:0007669"/>
    <property type="project" value="UniProtKB-KW"/>
</dbReference>
<proteinExistence type="inferred from homology"/>
<gene>
    <name evidence="7" type="ORF">KL86DPRO_30083</name>
</gene>
<evidence type="ECO:0000313" key="7">
    <source>
        <dbReference type="EMBL" id="SBW07588.1"/>
    </source>
</evidence>
<keyword evidence="4" id="KW-0238">DNA-binding</keyword>
<comment type="similarity">
    <text evidence="6">Belongs to the TacA antitoxin family.</text>
</comment>
<dbReference type="PANTHER" id="PTHR35401:SF1">
    <property type="entry name" value="CYTOPLASMIC PROTEIN"/>
    <property type="match status" value="1"/>
</dbReference>
<name>A0A212K7J5_9DELT</name>
<evidence type="ECO:0000256" key="2">
    <source>
        <dbReference type="ARBA" id="ARBA00022649"/>
    </source>
</evidence>
<dbReference type="EMBL" id="FLUQ01000003">
    <property type="protein sequence ID" value="SBW07588.1"/>
    <property type="molecule type" value="Genomic_DNA"/>
</dbReference>
<accession>A0A212K7J5</accession>
<evidence type="ECO:0000256" key="5">
    <source>
        <dbReference type="ARBA" id="ARBA00023163"/>
    </source>
</evidence>
<dbReference type="InterPro" id="IPR014795">
    <property type="entry name" value="TacA_1-like"/>
</dbReference>
<evidence type="ECO:0000256" key="1">
    <source>
        <dbReference type="ARBA" id="ARBA00022491"/>
    </source>
</evidence>
<dbReference type="InterPro" id="IPR010985">
    <property type="entry name" value="Ribbon_hlx_hlx"/>
</dbReference>
<evidence type="ECO:0000256" key="3">
    <source>
        <dbReference type="ARBA" id="ARBA00023015"/>
    </source>
</evidence>
<sequence length="91" mass="10164">MTATASINLRISDAEKALIDQAAQSMGKSRTAFILENTLRIAEEVILDRTRFTLDSDTWNELQTALDTPPSEEQVRGLGKLFATQAPWQKQ</sequence>
<keyword evidence="1" id="KW-0678">Repressor</keyword>